<protein>
    <recommendedName>
        <fullName evidence="7">Gamma-soluble NSF attachment protein</fullName>
    </recommendedName>
    <alternativeName>
        <fullName evidence="8">N-ethylmaleimide-sensitive factor attachment protein gamma</fullName>
    </alternativeName>
</protein>
<keyword evidence="5" id="KW-0653">Protein transport</keyword>
<dbReference type="STRING" id="947166.A0A1D1V5M8"/>
<evidence type="ECO:0000256" key="3">
    <source>
        <dbReference type="ARBA" id="ARBA00022448"/>
    </source>
</evidence>
<dbReference type="Gene3D" id="1.25.40.10">
    <property type="entry name" value="Tetratricopeptide repeat domain"/>
    <property type="match status" value="1"/>
</dbReference>
<feature type="compositionally biased region" description="Polar residues" evidence="9">
    <location>
        <begin position="189"/>
        <end position="201"/>
    </location>
</feature>
<evidence type="ECO:0000256" key="9">
    <source>
        <dbReference type="SAM" id="MobiDB-lite"/>
    </source>
</evidence>
<evidence type="ECO:0000256" key="6">
    <source>
        <dbReference type="ARBA" id="ARBA00023136"/>
    </source>
</evidence>
<dbReference type="GO" id="GO:0016192">
    <property type="term" value="P:vesicle-mediated transport"/>
    <property type="evidence" value="ECO:0007669"/>
    <property type="project" value="UniProtKB-KW"/>
</dbReference>
<dbReference type="InterPro" id="IPR000744">
    <property type="entry name" value="NSF_attach"/>
</dbReference>
<dbReference type="OrthoDB" id="26569at2759"/>
<evidence type="ECO:0000256" key="1">
    <source>
        <dbReference type="ARBA" id="ARBA00004170"/>
    </source>
</evidence>
<dbReference type="EMBL" id="BDGG01000002">
    <property type="protein sequence ID" value="GAU94093.1"/>
    <property type="molecule type" value="Genomic_DNA"/>
</dbReference>
<evidence type="ECO:0000313" key="10">
    <source>
        <dbReference type="EMBL" id="GAU94093.1"/>
    </source>
</evidence>
<keyword evidence="6" id="KW-0472">Membrane</keyword>
<evidence type="ECO:0000313" key="11">
    <source>
        <dbReference type="Proteomes" id="UP000186922"/>
    </source>
</evidence>
<sequence length="264" mass="29175">MMLERGAKMLEDGLPEQAVVLYRKAADLAQVHDKPQTASDMFDRAVRVLIKAEKYNDASKLLDELIQHELQSPSPAARRFVLYSLLVHLKRDDFAAAKNVLQEGLSLPDFNGSSDLSVAQRLLQAYDDYDREAFKAITGGSFIKQMDPVYARLARSLDVPEGEDLSNVQRPQTTTHTSTTMRATPEPGRSSTTLENRTVTAKTEDVRAPSSEAEVPKPKTFAEEDEDAASKVKPPVQPVKPAVLPAVESPTEHSTNVEDEEDLT</sequence>
<evidence type="ECO:0000256" key="8">
    <source>
        <dbReference type="ARBA" id="ARBA00042485"/>
    </source>
</evidence>
<comment type="similarity">
    <text evidence="2">Belongs to the SNAP family.</text>
</comment>
<reference evidence="10 11" key="1">
    <citation type="journal article" date="2016" name="Nat. Commun.">
        <title>Extremotolerant tardigrade genome and improved radiotolerance of human cultured cells by tardigrade-unique protein.</title>
        <authorList>
            <person name="Hashimoto T."/>
            <person name="Horikawa D.D."/>
            <person name="Saito Y."/>
            <person name="Kuwahara H."/>
            <person name="Kozuka-Hata H."/>
            <person name="Shin-I T."/>
            <person name="Minakuchi Y."/>
            <person name="Ohishi K."/>
            <person name="Motoyama A."/>
            <person name="Aizu T."/>
            <person name="Enomoto A."/>
            <person name="Kondo K."/>
            <person name="Tanaka S."/>
            <person name="Hara Y."/>
            <person name="Koshikawa S."/>
            <person name="Sagara H."/>
            <person name="Miura T."/>
            <person name="Yokobori S."/>
            <person name="Miyagawa K."/>
            <person name="Suzuki Y."/>
            <person name="Kubo T."/>
            <person name="Oyama M."/>
            <person name="Kohara Y."/>
            <person name="Fujiyama A."/>
            <person name="Arakawa K."/>
            <person name="Katayama T."/>
            <person name="Toyoda A."/>
            <person name="Kunieda T."/>
        </authorList>
    </citation>
    <scope>NUCLEOTIDE SEQUENCE [LARGE SCALE GENOMIC DNA]</scope>
    <source>
        <strain evidence="10 11">YOKOZUNA-1</strain>
    </source>
</reference>
<feature type="compositionally biased region" description="Low complexity" evidence="9">
    <location>
        <begin position="173"/>
        <end position="184"/>
    </location>
</feature>
<dbReference type="Proteomes" id="UP000186922">
    <property type="component" value="Unassembled WGS sequence"/>
</dbReference>
<evidence type="ECO:0000256" key="5">
    <source>
        <dbReference type="ARBA" id="ARBA00022927"/>
    </source>
</evidence>
<evidence type="ECO:0000256" key="2">
    <source>
        <dbReference type="ARBA" id="ARBA00010050"/>
    </source>
</evidence>
<feature type="region of interest" description="Disordered" evidence="9">
    <location>
        <begin position="161"/>
        <end position="264"/>
    </location>
</feature>
<proteinExistence type="inferred from homology"/>
<evidence type="ECO:0000256" key="4">
    <source>
        <dbReference type="ARBA" id="ARBA00022892"/>
    </source>
</evidence>
<dbReference type="InterPro" id="IPR011990">
    <property type="entry name" value="TPR-like_helical_dom_sf"/>
</dbReference>
<dbReference type="Pfam" id="PF14938">
    <property type="entry name" value="SNAP"/>
    <property type="match status" value="1"/>
</dbReference>
<gene>
    <name evidence="10" type="primary">RvY_05925-1</name>
    <name evidence="10" type="synonym">RvY_05925.1</name>
    <name evidence="10" type="ORF">RvY_05925</name>
</gene>
<dbReference type="SUPFAM" id="SSF48452">
    <property type="entry name" value="TPR-like"/>
    <property type="match status" value="1"/>
</dbReference>
<dbReference type="GO" id="GO:0019905">
    <property type="term" value="F:syntaxin binding"/>
    <property type="evidence" value="ECO:0007669"/>
    <property type="project" value="TreeGrafter"/>
</dbReference>
<dbReference type="PANTHER" id="PTHR13768:SF2">
    <property type="entry name" value="GAMMA-SOLUBLE NSF ATTACHMENT PROTEIN"/>
    <property type="match status" value="1"/>
</dbReference>
<comment type="caution">
    <text evidence="10">The sequence shown here is derived from an EMBL/GenBank/DDBJ whole genome shotgun (WGS) entry which is preliminary data.</text>
</comment>
<feature type="compositionally biased region" description="Low complexity" evidence="9">
    <location>
        <begin position="231"/>
        <end position="247"/>
    </location>
</feature>
<dbReference type="GO" id="GO:0006886">
    <property type="term" value="P:intracellular protein transport"/>
    <property type="evidence" value="ECO:0007669"/>
    <property type="project" value="InterPro"/>
</dbReference>
<dbReference type="PANTHER" id="PTHR13768">
    <property type="entry name" value="SOLUBLE NSF ATTACHMENT PROTEIN SNAP"/>
    <property type="match status" value="1"/>
</dbReference>
<keyword evidence="3" id="KW-0813">Transport</keyword>
<name>A0A1D1V5M8_RAMVA</name>
<accession>A0A1D1V5M8</accession>
<dbReference type="AlphaFoldDB" id="A0A1D1V5M8"/>
<keyword evidence="11" id="KW-1185">Reference proteome</keyword>
<organism evidence="10 11">
    <name type="scientific">Ramazzottius varieornatus</name>
    <name type="common">Water bear</name>
    <name type="synonym">Tardigrade</name>
    <dbReference type="NCBI Taxonomy" id="947166"/>
    <lineage>
        <taxon>Eukaryota</taxon>
        <taxon>Metazoa</taxon>
        <taxon>Ecdysozoa</taxon>
        <taxon>Tardigrada</taxon>
        <taxon>Eutardigrada</taxon>
        <taxon>Parachela</taxon>
        <taxon>Hypsibioidea</taxon>
        <taxon>Ramazzottiidae</taxon>
        <taxon>Ramazzottius</taxon>
    </lineage>
</organism>
<evidence type="ECO:0000256" key="7">
    <source>
        <dbReference type="ARBA" id="ARBA00040047"/>
    </source>
</evidence>
<keyword evidence="4" id="KW-0931">ER-Golgi transport</keyword>
<comment type="subcellular location">
    <subcellularLocation>
        <location evidence="1">Membrane</location>
        <topology evidence="1">Peripheral membrane protein</topology>
    </subcellularLocation>
</comment>
<dbReference type="GO" id="GO:0031201">
    <property type="term" value="C:SNARE complex"/>
    <property type="evidence" value="ECO:0007669"/>
    <property type="project" value="TreeGrafter"/>
</dbReference>
<dbReference type="GO" id="GO:0005774">
    <property type="term" value="C:vacuolar membrane"/>
    <property type="evidence" value="ECO:0007669"/>
    <property type="project" value="TreeGrafter"/>
</dbReference>
<dbReference type="GO" id="GO:0005483">
    <property type="term" value="F:soluble NSF attachment protein activity"/>
    <property type="evidence" value="ECO:0007669"/>
    <property type="project" value="TreeGrafter"/>
</dbReference>